<comment type="similarity">
    <text evidence="1 5">Belongs to the Iojap/RsfS family.</text>
</comment>
<dbReference type="HOGENOM" id="CLU_092688_6_1_6"/>
<dbReference type="GO" id="GO:0043023">
    <property type="term" value="F:ribosomal large subunit binding"/>
    <property type="evidence" value="ECO:0007669"/>
    <property type="project" value="TreeGrafter"/>
</dbReference>
<evidence type="ECO:0000313" key="6">
    <source>
        <dbReference type="EMBL" id="CDH03628.1"/>
    </source>
</evidence>
<accession>A0A077NYJ1</accession>
<evidence type="ECO:0000256" key="2">
    <source>
        <dbReference type="ARBA" id="ARBA00022490"/>
    </source>
</evidence>
<reference evidence="6" key="1">
    <citation type="submission" date="2013-07" db="EMBL/GenBank/DDBJ databases">
        <title>Sub-species coevolution in mutualistic symbiosis.</title>
        <authorList>
            <person name="Murfin K."/>
            <person name="Klassen J."/>
            <person name="Lee M."/>
            <person name="Forst S."/>
            <person name="Stock P."/>
            <person name="Goodrich-Blair H."/>
        </authorList>
    </citation>
    <scope>NUCLEOTIDE SEQUENCE [LARGE SCALE GENOMIC DNA]</scope>
    <source>
        <strain evidence="6">Feltiae Moldova</strain>
    </source>
</reference>
<organism evidence="6 7">
    <name type="scientific">Xenorhabdus bovienii str. feltiae Moldova</name>
    <dbReference type="NCBI Taxonomy" id="1398200"/>
    <lineage>
        <taxon>Bacteria</taxon>
        <taxon>Pseudomonadati</taxon>
        <taxon>Pseudomonadota</taxon>
        <taxon>Gammaproteobacteria</taxon>
        <taxon>Enterobacterales</taxon>
        <taxon>Morganellaceae</taxon>
        <taxon>Xenorhabdus</taxon>
    </lineage>
</organism>
<dbReference type="Pfam" id="PF02410">
    <property type="entry name" value="RsfS"/>
    <property type="match status" value="1"/>
</dbReference>
<comment type="function">
    <text evidence="5">Functions as a ribosomal silencing factor. Interacts with ribosomal protein uL14 (rplN), blocking formation of intersubunit bridge B8. Prevents association of the 30S and 50S ribosomal subunits and the formation of functional ribosomes, thus repressing translation.</text>
</comment>
<evidence type="ECO:0000256" key="5">
    <source>
        <dbReference type="HAMAP-Rule" id="MF_01477"/>
    </source>
</evidence>
<dbReference type="NCBIfam" id="TIGR00090">
    <property type="entry name" value="rsfS_iojap_ybeB"/>
    <property type="match status" value="1"/>
</dbReference>
<dbReference type="GO" id="GO:0042256">
    <property type="term" value="P:cytosolic ribosome assembly"/>
    <property type="evidence" value="ECO:0007669"/>
    <property type="project" value="UniProtKB-UniRule"/>
</dbReference>
<protein>
    <recommendedName>
        <fullName evidence="5">Ribosomal silencing factor RsfS</fullName>
    </recommendedName>
</protein>
<evidence type="ECO:0000256" key="1">
    <source>
        <dbReference type="ARBA" id="ARBA00010574"/>
    </source>
</evidence>
<keyword evidence="4 5" id="KW-0810">Translation regulation</keyword>
<keyword evidence="2 5" id="KW-0963">Cytoplasm</keyword>
<comment type="subcellular location">
    <subcellularLocation>
        <location evidence="5">Cytoplasm</location>
    </subcellularLocation>
</comment>
<dbReference type="SUPFAM" id="SSF81301">
    <property type="entry name" value="Nucleotidyltransferase"/>
    <property type="match status" value="1"/>
</dbReference>
<dbReference type="AlphaFoldDB" id="A0A077NYJ1"/>
<dbReference type="InterPro" id="IPR043519">
    <property type="entry name" value="NT_sf"/>
</dbReference>
<keyword evidence="3 5" id="KW-0678">Repressor</keyword>
<dbReference type="EMBL" id="CBSV010000257">
    <property type="protein sequence ID" value="CDH03628.1"/>
    <property type="molecule type" value="Genomic_DNA"/>
</dbReference>
<dbReference type="GO" id="GO:0090071">
    <property type="term" value="P:negative regulation of ribosome biogenesis"/>
    <property type="evidence" value="ECO:0007669"/>
    <property type="project" value="UniProtKB-UniRule"/>
</dbReference>
<comment type="subunit">
    <text evidence="5">Interacts with ribosomal protein uL14 (rplN).</text>
</comment>
<dbReference type="Proteomes" id="UP000028487">
    <property type="component" value="Unassembled WGS sequence"/>
</dbReference>
<dbReference type="InterPro" id="IPR004394">
    <property type="entry name" value="Iojap/RsfS/C7orf30"/>
</dbReference>
<proteinExistence type="inferred from homology"/>
<gene>
    <name evidence="5" type="primary">rsfS</name>
    <name evidence="6" type="ORF">XBFM1_820043</name>
</gene>
<dbReference type="HAMAP" id="MF_01477">
    <property type="entry name" value="Iojap_RsfS"/>
    <property type="match status" value="1"/>
</dbReference>
<dbReference type="Gene3D" id="3.30.460.10">
    <property type="entry name" value="Beta Polymerase, domain 2"/>
    <property type="match status" value="1"/>
</dbReference>
<name>A0A077NYJ1_XENBV</name>
<evidence type="ECO:0000313" key="7">
    <source>
        <dbReference type="Proteomes" id="UP000028487"/>
    </source>
</evidence>
<sequence length="134" mass="15219">MPLSRLLLQRLACYYSALFNQFDEIKVILLQGTELQKFVIDKLEDSKAQDIVSIDVRGKSSITDCMVICTGTSTRHLMSVADNLVDDCRKAGFMPLGVEGQGISDWIVVDLGEIMIHVMQEDSRRMYELEKLWS</sequence>
<dbReference type="GO" id="GO:0005737">
    <property type="term" value="C:cytoplasm"/>
    <property type="evidence" value="ECO:0007669"/>
    <property type="project" value="UniProtKB-SubCell"/>
</dbReference>
<dbReference type="GO" id="GO:0017148">
    <property type="term" value="P:negative regulation of translation"/>
    <property type="evidence" value="ECO:0007669"/>
    <property type="project" value="UniProtKB-UniRule"/>
</dbReference>
<evidence type="ECO:0000256" key="4">
    <source>
        <dbReference type="ARBA" id="ARBA00022845"/>
    </source>
</evidence>
<evidence type="ECO:0000256" key="3">
    <source>
        <dbReference type="ARBA" id="ARBA00022491"/>
    </source>
</evidence>
<dbReference type="PANTHER" id="PTHR21043:SF0">
    <property type="entry name" value="MITOCHONDRIAL ASSEMBLY OF RIBOSOMAL LARGE SUBUNIT PROTEIN 1"/>
    <property type="match status" value="1"/>
</dbReference>
<comment type="caution">
    <text evidence="6">The sequence shown here is derived from an EMBL/GenBank/DDBJ whole genome shotgun (WGS) entry which is preliminary data.</text>
</comment>
<dbReference type="FunFam" id="3.30.460.10:FF:000004">
    <property type="entry name" value="Ribosomal silencing factor RsfS"/>
    <property type="match status" value="1"/>
</dbReference>
<dbReference type="PANTHER" id="PTHR21043">
    <property type="entry name" value="IOJAP SUPERFAMILY ORTHOLOG"/>
    <property type="match status" value="1"/>
</dbReference>